<keyword evidence="1" id="KW-0472">Membrane</keyword>
<name>A0A914D5G7_9BILA</name>
<keyword evidence="2" id="KW-1185">Reference proteome</keyword>
<dbReference type="Proteomes" id="UP000887540">
    <property type="component" value="Unplaced"/>
</dbReference>
<dbReference type="PANTHER" id="PTHR23028:SF53">
    <property type="entry name" value="ACYL_TRANSF_3 DOMAIN-CONTAINING PROTEIN"/>
    <property type="match status" value="1"/>
</dbReference>
<keyword evidence="1" id="KW-0812">Transmembrane</keyword>
<organism evidence="2 3">
    <name type="scientific">Acrobeloides nanus</name>
    <dbReference type="NCBI Taxonomy" id="290746"/>
    <lineage>
        <taxon>Eukaryota</taxon>
        <taxon>Metazoa</taxon>
        <taxon>Ecdysozoa</taxon>
        <taxon>Nematoda</taxon>
        <taxon>Chromadorea</taxon>
        <taxon>Rhabditida</taxon>
        <taxon>Tylenchina</taxon>
        <taxon>Cephalobomorpha</taxon>
        <taxon>Cephaloboidea</taxon>
        <taxon>Cephalobidae</taxon>
        <taxon>Acrobeloides</taxon>
    </lineage>
</organism>
<feature type="transmembrane region" description="Helical" evidence="1">
    <location>
        <begin position="66"/>
        <end position="85"/>
    </location>
</feature>
<reference evidence="3" key="1">
    <citation type="submission" date="2022-11" db="UniProtKB">
        <authorList>
            <consortium name="WormBaseParasite"/>
        </authorList>
    </citation>
    <scope>IDENTIFICATION</scope>
</reference>
<accession>A0A914D5G7</accession>
<protein>
    <submittedName>
        <fullName evidence="3">Acyltransferase 3 domain-containing protein</fullName>
    </submittedName>
</protein>
<dbReference type="GO" id="GO:0016020">
    <property type="term" value="C:membrane"/>
    <property type="evidence" value="ECO:0007669"/>
    <property type="project" value="TreeGrafter"/>
</dbReference>
<keyword evidence="1" id="KW-1133">Transmembrane helix</keyword>
<dbReference type="PANTHER" id="PTHR23028">
    <property type="entry name" value="ACETYLTRANSFERASE"/>
    <property type="match status" value="1"/>
</dbReference>
<proteinExistence type="predicted"/>
<evidence type="ECO:0000313" key="3">
    <source>
        <dbReference type="WBParaSite" id="ACRNAN_scaffold1838.g19685.t1"/>
    </source>
</evidence>
<sequence length="91" mass="10684">MVYIGDISYILYLAHWPIIEMVKYYSGEENNCLNYELILLQFSFLISIIVHHLIEKPLINSKIDLTHIFFGCFLAQMILICISYFEPPLPV</sequence>
<dbReference type="GO" id="GO:0000271">
    <property type="term" value="P:polysaccharide biosynthetic process"/>
    <property type="evidence" value="ECO:0007669"/>
    <property type="project" value="TreeGrafter"/>
</dbReference>
<dbReference type="InterPro" id="IPR050879">
    <property type="entry name" value="Acyltransferase_3"/>
</dbReference>
<evidence type="ECO:0000256" key="1">
    <source>
        <dbReference type="SAM" id="Phobius"/>
    </source>
</evidence>
<feature type="transmembrane region" description="Helical" evidence="1">
    <location>
        <begin position="33"/>
        <end position="54"/>
    </location>
</feature>
<dbReference type="AlphaFoldDB" id="A0A914D5G7"/>
<evidence type="ECO:0000313" key="2">
    <source>
        <dbReference type="Proteomes" id="UP000887540"/>
    </source>
</evidence>
<dbReference type="WBParaSite" id="ACRNAN_scaffold1838.g19685.t1">
    <property type="protein sequence ID" value="ACRNAN_scaffold1838.g19685.t1"/>
    <property type="gene ID" value="ACRNAN_scaffold1838.g19685"/>
</dbReference>